<sequence>MGHTRKACLQHLQVHQATGTRTVSTGTAKMWQLKWTGIAIMTVSRRIEKVVRFLHVAGVGLLASWRLFQLSPIIHHWSVRGAGQYATPPSTSAWQYAHKRADTCGHAGVRVIDAHGGLQRSGTATSNEFRARCKQQAAPRTKTWLGMLCVFRRVSRSLGDPDRI</sequence>
<reference evidence="1" key="1">
    <citation type="journal article" date="2020" name="Stud. Mycol.">
        <title>101 Dothideomycetes genomes: a test case for predicting lifestyles and emergence of pathogens.</title>
        <authorList>
            <person name="Haridas S."/>
            <person name="Albert R."/>
            <person name="Binder M."/>
            <person name="Bloem J."/>
            <person name="Labutti K."/>
            <person name="Salamov A."/>
            <person name="Andreopoulos B."/>
            <person name="Baker S."/>
            <person name="Barry K."/>
            <person name="Bills G."/>
            <person name="Bluhm B."/>
            <person name="Cannon C."/>
            <person name="Castanera R."/>
            <person name="Culley D."/>
            <person name="Daum C."/>
            <person name="Ezra D."/>
            <person name="Gonzalez J."/>
            <person name="Henrissat B."/>
            <person name="Kuo A."/>
            <person name="Liang C."/>
            <person name="Lipzen A."/>
            <person name="Lutzoni F."/>
            <person name="Magnuson J."/>
            <person name="Mondo S."/>
            <person name="Nolan M."/>
            <person name="Ohm R."/>
            <person name="Pangilinan J."/>
            <person name="Park H.-J."/>
            <person name="Ramirez L."/>
            <person name="Alfaro M."/>
            <person name="Sun H."/>
            <person name="Tritt A."/>
            <person name="Yoshinaga Y."/>
            <person name="Zwiers L.-H."/>
            <person name="Turgeon B."/>
            <person name="Goodwin S."/>
            <person name="Spatafora J."/>
            <person name="Crous P."/>
            <person name="Grigoriev I."/>
        </authorList>
    </citation>
    <scope>NUCLEOTIDE SEQUENCE</scope>
    <source>
        <strain evidence="1">HMLAC05119</strain>
    </source>
</reference>
<name>A0A6A5QFD0_AMPQU</name>
<organism evidence="1 2">
    <name type="scientific">Ampelomyces quisqualis</name>
    <name type="common">Powdery mildew agent</name>
    <dbReference type="NCBI Taxonomy" id="50730"/>
    <lineage>
        <taxon>Eukaryota</taxon>
        <taxon>Fungi</taxon>
        <taxon>Dikarya</taxon>
        <taxon>Ascomycota</taxon>
        <taxon>Pezizomycotina</taxon>
        <taxon>Dothideomycetes</taxon>
        <taxon>Pleosporomycetidae</taxon>
        <taxon>Pleosporales</taxon>
        <taxon>Pleosporineae</taxon>
        <taxon>Phaeosphaeriaceae</taxon>
        <taxon>Ampelomyces</taxon>
    </lineage>
</organism>
<evidence type="ECO:0000313" key="2">
    <source>
        <dbReference type="Proteomes" id="UP000800096"/>
    </source>
</evidence>
<accession>A0A6A5QFD0</accession>
<gene>
    <name evidence="1" type="ORF">BDU57DRAFT_530727</name>
</gene>
<dbReference type="EMBL" id="ML979137">
    <property type="protein sequence ID" value="KAF1914183.1"/>
    <property type="molecule type" value="Genomic_DNA"/>
</dbReference>
<dbReference type="Proteomes" id="UP000800096">
    <property type="component" value="Unassembled WGS sequence"/>
</dbReference>
<evidence type="ECO:0000313" key="1">
    <source>
        <dbReference type="EMBL" id="KAF1914183.1"/>
    </source>
</evidence>
<protein>
    <submittedName>
        <fullName evidence="1">Uncharacterized protein</fullName>
    </submittedName>
</protein>
<dbReference type="AlphaFoldDB" id="A0A6A5QFD0"/>
<keyword evidence="2" id="KW-1185">Reference proteome</keyword>
<proteinExistence type="predicted"/>